<name>A0A1M6ESN6_9FLAO</name>
<proteinExistence type="predicted"/>
<dbReference type="Proteomes" id="UP000184231">
    <property type="component" value="Unassembled WGS sequence"/>
</dbReference>
<evidence type="ECO:0000313" key="2">
    <source>
        <dbReference type="Proteomes" id="UP000184231"/>
    </source>
</evidence>
<dbReference type="OrthoDB" id="1262821at2"/>
<accession>A0A1M6ESN6</accession>
<evidence type="ECO:0000313" key="1">
    <source>
        <dbReference type="EMBL" id="SHI88472.1"/>
    </source>
</evidence>
<reference evidence="1 2" key="1">
    <citation type="submission" date="2016-11" db="EMBL/GenBank/DDBJ databases">
        <authorList>
            <person name="Jaros S."/>
            <person name="Januszkiewicz K."/>
            <person name="Wedrychowicz H."/>
        </authorList>
    </citation>
    <scope>NUCLEOTIDE SEQUENCE [LARGE SCALE GENOMIC DNA]</scope>
    <source>
        <strain evidence="1 2">CGMCC 1.8863</strain>
    </source>
</reference>
<sequence length="83" mass="9716">MSSCKKAAIICTKKQYQEATLWERIQFIFHINICQACKVFSKKNRQLSTLCHQANLKTLPTEEKERLKECLKNEIKSNTLTLK</sequence>
<organism evidence="1 2">
    <name type="scientific">Arenibacter nanhaiticus</name>
    <dbReference type="NCBI Taxonomy" id="558155"/>
    <lineage>
        <taxon>Bacteria</taxon>
        <taxon>Pseudomonadati</taxon>
        <taxon>Bacteroidota</taxon>
        <taxon>Flavobacteriia</taxon>
        <taxon>Flavobacteriales</taxon>
        <taxon>Flavobacteriaceae</taxon>
        <taxon>Arenibacter</taxon>
    </lineage>
</organism>
<dbReference type="AlphaFoldDB" id="A0A1M6ESN6"/>
<dbReference type="STRING" id="558155.SAMN04487911_10737"/>
<dbReference type="EMBL" id="FQYX01000007">
    <property type="protein sequence ID" value="SHI88472.1"/>
    <property type="molecule type" value="Genomic_DNA"/>
</dbReference>
<gene>
    <name evidence="1" type="ORF">SAMN04487911_10737</name>
</gene>
<keyword evidence="2" id="KW-1185">Reference proteome</keyword>
<protein>
    <recommendedName>
        <fullName evidence="3">Glycine dehydrogenase</fullName>
    </recommendedName>
</protein>
<evidence type="ECO:0008006" key="3">
    <source>
        <dbReference type="Google" id="ProtNLM"/>
    </source>
</evidence>